<dbReference type="EMBL" id="JAAWWK010000008">
    <property type="protein sequence ID" value="NKI19462.1"/>
    <property type="molecule type" value="Genomic_DNA"/>
</dbReference>
<dbReference type="PANTHER" id="PTHR43066">
    <property type="entry name" value="RHOMBOID-RELATED PROTEIN"/>
    <property type="match status" value="1"/>
</dbReference>
<keyword evidence="4 8" id="KW-0812">Transmembrane</keyword>
<evidence type="ECO:0000313" key="11">
    <source>
        <dbReference type="Proteomes" id="UP000765845"/>
    </source>
</evidence>
<keyword evidence="7 8" id="KW-0472">Membrane</keyword>
<keyword evidence="6 8" id="KW-1133">Transmembrane helix</keyword>
<sequence length="484" mass="53173">MLIIPKSPLQHRRRPPYAVIVLVLISSLVYLLTARSDSRALENAAEQFTQAGFLEMETPFYLGYLSEREASNRITAFEQSGNTEKALRLLQDLGYAEFQRANAQQMVDTWGAGADANHRRIDLWLQQRNSLQAVVSDQSFLAHGLSMQQPSISGFFSYSFVHANSIHLILGMLLLIACGVDLESRMGSARIVTLYLLAQCLGAAAFTLSPAGSHTVLSGSVVPLAALCSVYLIYHWPSSSPFFCWFGPFSGTVPVHAAAPLALLLFLQSGAVLTGFAEPNSFFAILGAIASGIAFYFTAKALDLLQPPEPEQEATTSNGSDYLAALDQIYQLVGNLRIHEARTALDAIVARYGEDFDCAQLRYKLALLENDVTAEGIEALMKKHPQNNRQRTVLAKLWREHPDLHARISDDTLYHVAFELNTPKLLPKAEEIFDQLRARGYHSVALGALANALANSFGNRGHVQKKKTYEQLARSYIAGGADAL</sequence>
<evidence type="ECO:0000256" key="4">
    <source>
        <dbReference type="ARBA" id="ARBA00022692"/>
    </source>
</evidence>
<keyword evidence="3 10" id="KW-0645">Protease</keyword>
<feature type="transmembrane region" description="Helical" evidence="8">
    <location>
        <begin position="255"/>
        <end position="276"/>
    </location>
</feature>
<proteinExistence type="inferred from homology"/>
<feature type="transmembrane region" description="Helical" evidence="8">
    <location>
        <begin position="192"/>
        <end position="209"/>
    </location>
</feature>
<evidence type="ECO:0000256" key="5">
    <source>
        <dbReference type="ARBA" id="ARBA00022801"/>
    </source>
</evidence>
<dbReference type="SUPFAM" id="SSF144091">
    <property type="entry name" value="Rhomboid-like"/>
    <property type="match status" value="1"/>
</dbReference>
<comment type="caution">
    <text evidence="10">The sequence shown here is derived from an EMBL/GenBank/DDBJ whole genome shotgun (WGS) entry which is preliminary data.</text>
</comment>
<dbReference type="PANTHER" id="PTHR43066:SF1">
    <property type="entry name" value="RHOMBOID PROTEIN 2"/>
    <property type="match status" value="1"/>
</dbReference>
<protein>
    <submittedName>
        <fullName evidence="10">Rhomboid family intramembrane serine protease</fullName>
    </submittedName>
</protein>
<evidence type="ECO:0000256" key="7">
    <source>
        <dbReference type="ARBA" id="ARBA00023136"/>
    </source>
</evidence>
<dbReference type="GO" id="GO:0008233">
    <property type="term" value="F:peptidase activity"/>
    <property type="evidence" value="ECO:0007669"/>
    <property type="project" value="UniProtKB-KW"/>
</dbReference>
<feature type="transmembrane region" description="Helical" evidence="8">
    <location>
        <begin position="215"/>
        <end position="234"/>
    </location>
</feature>
<accession>A0ABX1GM17</accession>
<dbReference type="Pfam" id="PF01694">
    <property type="entry name" value="Rhomboid"/>
    <property type="match status" value="1"/>
</dbReference>
<evidence type="ECO:0000256" key="8">
    <source>
        <dbReference type="SAM" id="Phobius"/>
    </source>
</evidence>
<evidence type="ECO:0000259" key="9">
    <source>
        <dbReference type="Pfam" id="PF01694"/>
    </source>
</evidence>
<feature type="transmembrane region" description="Helical" evidence="8">
    <location>
        <begin position="282"/>
        <end position="299"/>
    </location>
</feature>
<dbReference type="InterPro" id="IPR035952">
    <property type="entry name" value="Rhomboid-like_sf"/>
</dbReference>
<dbReference type="GO" id="GO:0006508">
    <property type="term" value="P:proteolysis"/>
    <property type="evidence" value="ECO:0007669"/>
    <property type="project" value="UniProtKB-KW"/>
</dbReference>
<keyword evidence="5" id="KW-0378">Hydrolase</keyword>
<comment type="similarity">
    <text evidence="2">Belongs to the peptidase S54 family.</text>
</comment>
<feature type="transmembrane region" description="Helical" evidence="8">
    <location>
        <begin position="16"/>
        <end position="33"/>
    </location>
</feature>
<evidence type="ECO:0000256" key="1">
    <source>
        <dbReference type="ARBA" id="ARBA00004141"/>
    </source>
</evidence>
<keyword evidence="11" id="KW-1185">Reference proteome</keyword>
<dbReference type="Gene3D" id="1.20.1540.10">
    <property type="entry name" value="Rhomboid-like"/>
    <property type="match status" value="1"/>
</dbReference>
<comment type="subcellular location">
    <subcellularLocation>
        <location evidence="1">Membrane</location>
        <topology evidence="1">Multi-pass membrane protein</topology>
    </subcellularLocation>
</comment>
<dbReference type="InterPro" id="IPR022764">
    <property type="entry name" value="Peptidase_S54_rhomboid_dom"/>
</dbReference>
<gene>
    <name evidence="10" type="ORF">HCU74_18805</name>
</gene>
<evidence type="ECO:0000256" key="3">
    <source>
        <dbReference type="ARBA" id="ARBA00022670"/>
    </source>
</evidence>
<feature type="transmembrane region" description="Helical" evidence="8">
    <location>
        <begin position="155"/>
        <end position="180"/>
    </location>
</feature>
<dbReference type="Proteomes" id="UP000765845">
    <property type="component" value="Unassembled WGS sequence"/>
</dbReference>
<reference evidence="10 11" key="1">
    <citation type="submission" date="2020-04" db="EMBL/GenBank/DDBJ databases">
        <authorList>
            <person name="Yoon J."/>
        </authorList>
    </citation>
    <scope>NUCLEOTIDE SEQUENCE [LARGE SCALE GENOMIC DNA]</scope>
    <source>
        <strain evidence="10 11">KMU-166</strain>
    </source>
</reference>
<organism evidence="10 11">
    <name type="scientific">Spongiibacter thalassae</name>
    <dbReference type="NCBI Taxonomy" id="2721624"/>
    <lineage>
        <taxon>Bacteria</taxon>
        <taxon>Pseudomonadati</taxon>
        <taxon>Pseudomonadota</taxon>
        <taxon>Gammaproteobacteria</taxon>
        <taxon>Cellvibrionales</taxon>
        <taxon>Spongiibacteraceae</taxon>
        <taxon>Spongiibacter</taxon>
    </lineage>
</organism>
<feature type="domain" description="Peptidase S54 rhomboid" evidence="9">
    <location>
        <begin position="153"/>
        <end position="298"/>
    </location>
</feature>
<name>A0ABX1GM17_9GAMM</name>
<dbReference type="RefSeq" id="WP_168451978.1">
    <property type="nucleotide sequence ID" value="NZ_JAAWWK010000008.1"/>
</dbReference>
<evidence type="ECO:0000256" key="2">
    <source>
        <dbReference type="ARBA" id="ARBA00009045"/>
    </source>
</evidence>
<evidence type="ECO:0000313" key="10">
    <source>
        <dbReference type="EMBL" id="NKI19462.1"/>
    </source>
</evidence>
<evidence type="ECO:0000256" key="6">
    <source>
        <dbReference type="ARBA" id="ARBA00022989"/>
    </source>
</evidence>